<proteinExistence type="predicted"/>
<name>A0A1L8EG27_HAEIR</name>
<dbReference type="PROSITE" id="PS50041">
    <property type="entry name" value="C_TYPE_LECTIN_2"/>
    <property type="match status" value="1"/>
</dbReference>
<organism evidence="3">
    <name type="scientific">Haematobia irritans</name>
    <name type="common">Horn fly</name>
    <name type="synonym">Conops irritans</name>
    <dbReference type="NCBI Taxonomy" id="7368"/>
    <lineage>
        <taxon>Eukaryota</taxon>
        <taxon>Metazoa</taxon>
        <taxon>Ecdysozoa</taxon>
        <taxon>Arthropoda</taxon>
        <taxon>Hexapoda</taxon>
        <taxon>Insecta</taxon>
        <taxon>Pterygota</taxon>
        <taxon>Neoptera</taxon>
        <taxon>Endopterygota</taxon>
        <taxon>Diptera</taxon>
        <taxon>Brachycera</taxon>
        <taxon>Muscomorpha</taxon>
        <taxon>Muscoidea</taxon>
        <taxon>Muscidae</taxon>
        <taxon>Haematobia</taxon>
    </lineage>
</organism>
<accession>A0A1L8EG27</accession>
<evidence type="ECO:0000256" key="1">
    <source>
        <dbReference type="SAM" id="SignalP"/>
    </source>
</evidence>
<dbReference type="InterPro" id="IPR050111">
    <property type="entry name" value="C-type_lectin/snaclec_domain"/>
</dbReference>
<dbReference type="Gene3D" id="3.10.100.10">
    <property type="entry name" value="Mannose-Binding Protein A, subunit A"/>
    <property type="match status" value="1"/>
</dbReference>
<sequence length="180" mass="20519">MLLKISTICLIASFVTINVLAVRPPKIQTTVLEAYPDEIDVTPFTKVGRKLYHFGQSKVSWFKANLICRSMGGYLASFDTQAELTALSDHLKANYPTDRWWWLSGSDLHGEGDFHWYRTGERLTYADWSAGQPDNAGGNEHCVHLWFVTNKFQMNDWICNQAAYYICEADKPNTVVVSIF</sequence>
<dbReference type="SUPFAM" id="SSF56436">
    <property type="entry name" value="C-type lectin-like"/>
    <property type="match status" value="1"/>
</dbReference>
<dbReference type="SMART" id="SM00034">
    <property type="entry name" value="CLECT"/>
    <property type="match status" value="1"/>
</dbReference>
<dbReference type="AlphaFoldDB" id="A0A1L8EG27"/>
<reference evidence="3" key="1">
    <citation type="submission" date="2017-01" db="EMBL/GenBank/DDBJ databases">
        <title>An insight into the sialome and mialome of the horn fly, Haematobia irritans.</title>
        <authorList>
            <person name="Breijo M."/>
            <person name="Boiani M."/>
            <person name="Ures X."/>
            <person name="Rocha S."/>
            <person name="Sequeira M."/>
            <person name="Ribeiro J.M."/>
        </authorList>
    </citation>
    <scope>NUCLEOTIDE SEQUENCE</scope>
</reference>
<keyword evidence="1" id="KW-0732">Signal</keyword>
<dbReference type="CDD" id="cd00037">
    <property type="entry name" value="CLECT"/>
    <property type="match status" value="1"/>
</dbReference>
<dbReference type="InterPro" id="IPR016186">
    <property type="entry name" value="C-type_lectin-like/link_sf"/>
</dbReference>
<dbReference type="Pfam" id="PF00059">
    <property type="entry name" value="Lectin_C"/>
    <property type="match status" value="1"/>
</dbReference>
<dbReference type="InterPro" id="IPR016187">
    <property type="entry name" value="CTDL_fold"/>
</dbReference>
<dbReference type="EMBL" id="GFDG01001205">
    <property type="protein sequence ID" value="JAV17594.1"/>
    <property type="molecule type" value="Transcribed_RNA"/>
</dbReference>
<feature type="signal peptide" evidence="1">
    <location>
        <begin position="1"/>
        <end position="21"/>
    </location>
</feature>
<evidence type="ECO:0000259" key="2">
    <source>
        <dbReference type="PROSITE" id="PS50041"/>
    </source>
</evidence>
<feature type="domain" description="C-type lectin" evidence="2">
    <location>
        <begin position="47"/>
        <end position="168"/>
    </location>
</feature>
<protein>
    <submittedName>
        <fullName evidence="3">Putative c-type lectin</fullName>
    </submittedName>
</protein>
<dbReference type="PANTHER" id="PTHR22803">
    <property type="entry name" value="MANNOSE, PHOSPHOLIPASE, LECTIN RECEPTOR RELATED"/>
    <property type="match status" value="1"/>
</dbReference>
<dbReference type="GO" id="GO:0030246">
    <property type="term" value="F:carbohydrate binding"/>
    <property type="evidence" value="ECO:0007669"/>
    <property type="project" value="UniProtKB-KW"/>
</dbReference>
<feature type="chain" id="PRO_5012024418" evidence="1">
    <location>
        <begin position="22"/>
        <end position="180"/>
    </location>
</feature>
<evidence type="ECO:0000313" key="3">
    <source>
        <dbReference type="EMBL" id="JAV17594.1"/>
    </source>
</evidence>
<keyword evidence="3" id="KW-0430">Lectin</keyword>
<dbReference type="InterPro" id="IPR001304">
    <property type="entry name" value="C-type_lectin-like"/>
</dbReference>